<dbReference type="Pfam" id="PF18768">
    <property type="entry name" value="RNPP_C"/>
    <property type="match status" value="1"/>
</dbReference>
<accession>A0A0V8QF91</accession>
<dbReference type="EMBL" id="LNAM01000150">
    <property type="protein sequence ID" value="KSV59247.1"/>
    <property type="molecule type" value="Genomic_DNA"/>
</dbReference>
<dbReference type="Gene3D" id="1.25.40.10">
    <property type="entry name" value="Tetratricopeptide repeat domain"/>
    <property type="match status" value="1"/>
</dbReference>
<proteinExistence type="predicted"/>
<dbReference type="InterPro" id="IPR041315">
    <property type="entry name" value="PlcR_TPR"/>
</dbReference>
<sequence length="228" mass="26789">MGHRKFKEARKELELFECGDTLEGRQYLLYMKTMVRVQLGELTYQEALEVFGEALSLTLKNYEKLSFKEYILTRQEMVILNGIALAHIEIGEKERGIEIYEDVLTGCDQSSVKNQHRTTGVLIFMENLPVYLEEMKRYEEALEWHEKAIRLVLKCRRGLLLDKILANKAYVWEKQGRKEEACLQLYKQAYYISILMEDKVIGSGIREHCQKQYGEETWARVISGENNF</sequence>
<gene>
    <name evidence="1" type="ORF">ASU35_10020</name>
</gene>
<comment type="caution">
    <text evidence="1">The sequence shown here is derived from an EMBL/GenBank/DDBJ whole genome shotgun (WGS) entry which is preliminary data.</text>
</comment>
<protein>
    <recommendedName>
        <fullName evidence="3">MalT-like TPR region domain-containing protein</fullName>
    </recommendedName>
</protein>
<dbReference type="STRING" id="290052.ASU35_10020"/>
<dbReference type="Proteomes" id="UP000054874">
    <property type="component" value="Unassembled WGS sequence"/>
</dbReference>
<organism evidence="1 2">
    <name type="scientific">Acetivibrio ethanolgignens</name>
    <dbReference type="NCBI Taxonomy" id="290052"/>
    <lineage>
        <taxon>Bacteria</taxon>
        <taxon>Bacillati</taxon>
        <taxon>Bacillota</taxon>
        <taxon>Clostridia</taxon>
        <taxon>Eubacteriales</taxon>
        <taxon>Oscillospiraceae</taxon>
        <taxon>Acetivibrio</taxon>
    </lineage>
</organism>
<name>A0A0V8QF91_9FIRM</name>
<dbReference type="SUPFAM" id="SSF48452">
    <property type="entry name" value="TPR-like"/>
    <property type="match status" value="1"/>
</dbReference>
<evidence type="ECO:0000313" key="2">
    <source>
        <dbReference type="Proteomes" id="UP000054874"/>
    </source>
</evidence>
<keyword evidence="2" id="KW-1185">Reference proteome</keyword>
<reference evidence="1 2" key="1">
    <citation type="submission" date="2015-11" db="EMBL/GenBank/DDBJ databases">
        <title>Butyribacter intestini gen. nov., sp. nov., a butyric acid-producing bacterium of the family Lachnospiraceae isolated from the human faeces.</title>
        <authorList>
            <person name="Zou Y."/>
            <person name="Xue W."/>
            <person name="Luo G."/>
            <person name="Lv M."/>
        </authorList>
    </citation>
    <scope>NUCLEOTIDE SEQUENCE [LARGE SCALE GENOMIC DNA]</scope>
    <source>
        <strain evidence="1 2">ACET-33324</strain>
    </source>
</reference>
<dbReference type="AlphaFoldDB" id="A0A0V8QF91"/>
<evidence type="ECO:0000313" key="1">
    <source>
        <dbReference type="EMBL" id="KSV59247.1"/>
    </source>
</evidence>
<evidence type="ECO:0008006" key="3">
    <source>
        <dbReference type="Google" id="ProtNLM"/>
    </source>
</evidence>
<dbReference type="InterPro" id="IPR011990">
    <property type="entry name" value="TPR-like_helical_dom_sf"/>
</dbReference>